<feature type="chain" id="PRO_5044011510" description="Flo11 domain-containing protein" evidence="2">
    <location>
        <begin position="19"/>
        <end position="536"/>
    </location>
</feature>
<feature type="compositionally biased region" description="Polar residues" evidence="1">
    <location>
        <begin position="423"/>
        <end position="435"/>
    </location>
</feature>
<organism evidence="4 5">
    <name type="scientific">Maudiozyma humilis</name>
    <name type="common">Sour dough yeast</name>
    <name type="synonym">Kazachstania humilis</name>
    <dbReference type="NCBI Taxonomy" id="51915"/>
    <lineage>
        <taxon>Eukaryota</taxon>
        <taxon>Fungi</taxon>
        <taxon>Dikarya</taxon>
        <taxon>Ascomycota</taxon>
        <taxon>Saccharomycotina</taxon>
        <taxon>Saccharomycetes</taxon>
        <taxon>Saccharomycetales</taxon>
        <taxon>Saccharomycetaceae</taxon>
        <taxon>Maudiozyma</taxon>
    </lineage>
</organism>
<dbReference type="Proteomes" id="UP001377567">
    <property type="component" value="Unassembled WGS sequence"/>
</dbReference>
<keyword evidence="5" id="KW-1185">Reference proteome</keyword>
<feature type="domain" description="Flo11" evidence="3">
    <location>
        <begin position="14"/>
        <end position="188"/>
    </location>
</feature>
<comment type="caution">
    <text evidence="4">The sequence shown here is derived from an EMBL/GenBank/DDBJ whole genome shotgun (WGS) entry which is preliminary data.</text>
</comment>
<dbReference type="AlphaFoldDB" id="A0AAV5S319"/>
<feature type="compositionally biased region" description="Low complexity" evidence="1">
    <location>
        <begin position="436"/>
        <end position="447"/>
    </location>
</feature>
<gene>
    <name evidence="4" type="ORF">DAKH74_045540</name>
</gene>
<proteinExistence type="predicted"/>
<dbReference type="SMART" id="SM01213">
    <property type="entry name" value="Flo11"/>
    <property type="match status" value="1"/>
</dbReference>
<protein>
    <recommendedName>
        <fullName evidence="3">Flo11 domain-containing protein</fullName>
    </recommendedName>
</protein>
<dbReference type="EMBL" id="BTGD01000018">
    <property type="protein sequence ID" value="GMM57938.1"/>
    <property type="molecule type" value="Genomic_DNA"/>
</dbReference>
<sequence length="536" mass="59802">MIIIHLLIISTLIQTIVGGSTSAINGCPNLDFKWHAENTNTMHYSLNVTSVNLVTDNIFNITIHVEGEDNIPLRYLWSLKVIGIDGPQSVISLYSMNENIDVIPSPTNFTTTFEVYASLLNCEYWMPNFQIQFEYLEGSTYQYASTWKWGTTVFDLCTGCDNYDNQRHSQTDFPGFYWLTGLPQECMKNITSEPTSTSRRGYTTSHTIESSGKEWLTSFQFPSQENLNLPSTTSATSTKSRVPHNPRISIPPMPSWWTISTPTFSTLPSSTGTIPETQVSTQSEYSDKSSTDILTLSSLPGTRKTISFSLDTTHTSSLYTNPATLTMFLPSVSTSEIPRDTPGSSGERTTHRFSNHTTRTYITQLTQESHSMNTRLQSRTYSTTKHTNSVTNYNMETPSGSEFNPTTTGNYLQHFYQNITSSTLNSNTRGTKSGASESVPTSVSSKTTPQYKGSYFKNSTFATSSMTPLSTASHQSVSQQTATIISTMHTSTEFWPYFGTSLSHGSHTGDVISNFMDKGLRRIKQPQWVYLIVGIF</sequence>
<name>A0AAV5S319_MAUHU</name>
<feature type="signal peptide" evidence="2">
    <location>
        <begin position="1"/>
        <end position="18"/>
    </location>
</feature>
<dbReference type="InterPro" id="IPR018789">
    <property type="entry name" value="Flo11"/>
</dbReference>
<feature type="compositionally biased region" description="Polar residues" evidence="1">
    <location>
        <begin position="224"/>
        <end position="240"/>
    </location>
</feature>
<dbReference type="Pfam" id="PF10182">
    <property type="entry name" value="Flo11"/>
    <property type="match status" value="1"/>
</dbReference>
<accession>A0AAV5S319</accession>
<reference evidence="4 5" key="1">
    <citation type="journal article" date="2023" name="Elife">
        <title>Identification of key yeast species and microbe-microbe interactions impacting larval growth of Drosophila in the wild.</title>
        <authorList>
            <person name="Mure A."/>
            <person name="Sugiura Y."/>
            <person name="Maeda R."/>
            <person name="Honda K."/>
            <person name="Sakurai N."/>
            <person name="Takahashi Y."/>
            <person name="Watada M."/>
            <person name="Katoh T."/>
            <person name="Gotoh A."/>
            <person name="Gotoh Y."/>
            <person name="Taniguchi I."/>
            <person name="Nakamura K."/>
            <person name="Hayashi T."/>
            <person name="Katayama T."/>
            <person name="Uemura T."/>
            <person name="Hattori Y."/>
        </authorList>
    </citation>
    <scope>NUCLEOTIDE SEQUENCE [LARGE SCALE GENOMIC DNA]</scope>
    <source>
        <strain evidence="4 5">KH-74</strain>
    </source>
</reference>
<evidence type="ECO:0000256" key="2">
    <source>
        <dbReference type="SAM" id="SignalP"/>
    </source>
</evidence>
<feature type="region of interest" description="Disordered" evidence="1">
    <location>
        <begin position="224"/>
        <end position="247"/>
    </location>
</feature>
<evidence type="ECO:0000259" key="3">
    <source>
        <dbReference type="PROSITE" id="PS51824"/>
    </source>
</evidence>
<evidence type="ECO:0000313" key="5">
    <source>
        <dbReference type="Proteomes" id="UP001377567"/>
    </source>
</evidence>
<evidence type="ECO:0000256" key="1">
    <source>
        <dbReference type="SAM" id="MobiDB-lite"/>
    </source>
</evidence>
<keyword evidence="2" id="KW-0732">Signal</keyword>
<feature type="region of interest" description="Disordered" evidence="1">
    <location>
        <begin position="423"/>
        <end position="447"/>
    </location>
</feature>
<evidence type="ECO:0000313" key="4">
    <source>
        <dbReference type="EMBL" id="GMM57938.1"/>
    </source>
</evidence>
<dbReference type="PROSITE" id="PS51824">
    <property type="entry name" value="FLO11"/>
    <property type="match status" value="1"/>
</dbReference>